<accession>A0A226I4N4</accession>
<dbReference type="Proteomes" id="UP000198336">
    <property type="component" value="Unassembled WGS sequence"/>
</dbReference>
<evidence type="ECO:0000313" key="1">
    <source>
        <dbReference type="EMBL" id="OXB01147.1"/>
    </source>
</evidence>
<evidence type="ECO:0000313" key="2">
    <source>
        <dbReference type="Proteomes" id="UP000198336"/>
    </source>
</evidence>
<protein>
    <submittedName>
        <fullName evidence="1">Uncharacterized protein</fullName>
    </submittedName>
</protein>
<dbReference type="AlphaFoldDB" id="A0A226I4N4"/>
<gene>
    <name evidence="1" type="ORF">B0A75_06150</name>
</gene>
<dbReference type="EMBL" id="MUHA01000007">
    <property type="protein sequence ID" value="OXB01147.1"/>
    <property type="molecule type" value="Genomic_DNA"/>
</dbReference>
<dbReference type="RefSeq" id="WP_089053421.1">
    <property type="nucleotide sequence ID" value="NZ_MUHA01000007.1"/>
</dbReference>
<sequence length="242" mass="27542">MKPQALLFLLLLISCQKPKPETQLTSTTAEPKTETTAAKEHFLKTDTISISEGEENSKTNFILAHLLNQTADKDSIVTSKYRLDFYVNKTKVTDSKISINGVDKGSEWGATYGLNSTASKNSPFVRITFGYPACGYSQNNYLFYLKNSDLQLVHEWDSMLDGGWGSWVEFDNPNAKSNPESFYCKTVTYFPEDDNDDMGTVSHYDSIAFRLTGNHWKKQLVSAKDKVYFEKKVSFDEFHKRE</sequence>
<dbReference type="PROSITE" id="PS51257">
    <property type="entry name" value="PROKAR_LIPOPROTEIN"/>
    <property type="match status" value="1"/>
</dbReference>
<keyword evidence="2" id="KW-1185">Reference proteome</keyword>
<name>A0A226I4N4_9FLAO</name>
<proteinExistence type="predicted"/>
<comment type="caution">
    <text evidence="1">The sequence shown here is derived from an EMBL/GenBank/DDBJ whole genome shotgun (WGS) entry which is preliminary data.</text>
</comment>
<reference evidence="1 2" key="1">
    <citation type="submission" date="2016-11" db="EMBL/GenBank/DDBJ databases">
        <title>Whole genomes of Flavobacteriaceae.</title>
        <authorList>
            <person name="Stine C."/>
            <person name="Li C."/>
            <person name="Tadesse D."/>
        </authorList>
    </citation>
    <scope>NUCLEOTIDE SEQUENCE [LARGE SCALE GENOMIC DNA]</scope>
    <source>
        <strain evidence="1 2">CCUG 59446</strain>
    </source>
</reference>
<organism evidence="1 2">
    <name type="scientific">Flavobacterium oncorhynchi</name>
    <dbReference type="NCBI Taxonomy" id="728056"/>
    <lineage>
        <taxon>Bacteria</taxon>
        <taxon>Pseudomonadati</taxon>
        <taxon>Bacteroidota</taxon>
        <taxon>Flavobacteriia</taxon>
        <taxon>Flavobacteriales</taxon>
        <taxon>Flavobacteriaceae</taxon>
        <taxon>Flavobacterium</taxon>
    </lineage>
</organism>